<dbReference type="InterPro" id="IPR046348">
    <property type="entry name" value="SIS_dom_sf"/>
</dbReference>
<dbReference type="InterPro" id="IPR036388">
    <property type="entry name" value="WH-like_DNA-bd_sf"/>
</dbReference>
<evidence type="ECO:0000313" key="6">
    <source>
        <dbReference type="EMBL" id="GGO66667.1"/>
    </source>
</evidence>
<gene>
    <name evidence="6" type="ORF">GCM10010910_26620</name>
</gene>
<dbReference type="EMBL" id="BMMQ01000010">
    <property type="protein sequence ID" value="GGO66667.1"/>
    <property type="molecule type" value="Genomic_DNA"/>
</dbReference>
<feature type="domain" description="HTH rpiR-type" evidence="4">
    <location>
        <begin position="9"/>
        <end position="85"/>
    </location>
</feature>
<reference evidence="7" key="1">
    <citation type="journal article" date="2019" name="Int. J. Syst. Evol. Microbiol.">
        <title>The Global Catalogue of Microorganisms (GCM) 10K type strain sequencing project: providing services to taxonomists for standard genome sequencing and annotation.</title>
        <authorList>
            <consortium name="The Broad Institute Genomics Platform"/>
            <consortium name="The Broad Institute Genome Sequencing Center for Infectious Disease"/>
            <person name="Wu L."/>
            <person name="Ma J."/>
        </authorList>
    </citation>
    <scope>NUCLEOTIDE SEQUENCE [LARGE SCALE GENOMIC DNA]</scope>
    <source>
        <strain evidence="7">CGMCC 4.7181</strain>
    </source>
</reference>
<evidence type="ECO:0000256" key="1">
    <source>
        <dbReference type="ARBA" id="ARBA00023015"/>
    </source>
</evidence>
<dbReference type="Proteomes" id="UP000638043">
    <property type="component" value="Unassembled WGS sequence"/>
</dbReference>
<evidence type="ECO:0000259" key="5">
    <source>
        <dbReference type="PROSITE" id="PS51464"/>
    </source>
</evidence>
<dbReference type="CDD" id="cd05013">
    <property type="entry name" value="SIS_RpiR"/>
    <property type="match status" value="1"/>
</dbReference>
<accession>A0ABQ2N315</accession>
<dbReference type="SUPFAM" id="SSF53697">
    <property type="entry name" value="SIS domain"/>
    <property type="match status" value="1"/>
</dbReference>
<dbReference type="Gene3D" id="3.40.50.10490">
    <property type="entry name" value="Glucose-6-phosphate isomerase like protein, domain 1"/>
    <property type="match status" value="1"/>
</dbReference>
<dbReference type="Pfam" id="PF01380">
    <property type="entry name" value="SIS"/>
    <property type="match status" value="1"/>
</dbReference>
<dbReference type="Gene3D" id="1.10.10.10">
    <property type="entry name" value="Winged helix-like DNA-binding domain superfamily/Winged helix DNA-binding domain"/>
    <property type="match status" value="1"/>
</dbReference>
<name>A0ABQ2N315_9MICO</name>
<dbReference type="PANTHER" id="PTHR30514">
    <property type="entry name" value="GLUCOKINASE"/>
    <property type="match status" value="1"/>
</dbReference>
<evidence type="ECO:0000256" key="2">
    <source>
        <dbReference type="ARBA" id="ARBA00023125"/>
    </source>
</evidence>
<dbReference type="InterPro" id="IPR009057">
    <property type="entry name" value="Homeodomain-like_sf"/>
</dbReference>
<sequence length="286" mass="29273">MVWSGAADAPLTARIRSLAPSLHAGERRVAEFVAGDLAGAIESTAQDIADAVGVGRATVVRTAQTLGYDGFPQLRVAAAQELSHAPAAASSDDSLVGSLRAAAERFAARIGDSVAALTEQSLSDAITALDEAGRVLIVSNGLSAPLGLDLQMRLTAAGRPAEILQDALAQRIAARQLSARDLCVIVSGSGANESSLAVARAARDAGATVLAITSFARSALVSGSDTALVVPSTSDSFQDELLYASRVALTLVIESLVDALITHRGPRGRDARDAVLRELGTAISEP</sequence>
<protein>
    <submittedName>
        <fullName evidence="6">Transcriptional regulator</fullName>
    </submittedName>
</protein>
<keyword evidence="2" id="KW-0238">DNA-binding</keyword>
<dbReference type="Pfam" id="PF01418">
    <property type="entry name" value="HTH_6"/>
    <property type="match status" value="1"/>
</dbReference>
<dbReference type="InterPro" id="IPR000281">
    <property type="entry name" value="HTH_RpiR"/>
</dbReference>
<keyword evidence="3" id="KW-0804">Transcription</keyword>
<evidence type="ECO:0000259" key="4">
    <source>
        <dbReference type="PROSITE" id="PS51071"/>
    </source>
</evidence>
<dbReference type="RefSeq" id="WP_188702692.1">
    <property type="nucleotide sequence ID" value="NZ_BMMQ01000010.1"/>
</dbReference>
<dbReference type="PANTHER" id="PTHR30514:SF1">
    <property type="entry name" value="HTH-TYPE TRANSCRIPTIONAL REGULATOR HEXR-RELATED"/>
    <property type="match status" value="1"/>
</dbReference>
<feature type="domain" description="SIS" evidence="5">
    <location>
        <begin position="125"/>
        <end position="266"/>
    </location>
</feature>
<dbReference type="PROSITE" id="PS51071">
    <property type="entry name" value="HTH_RPIR"/>
    <property type="match status" value="1"/>
</dbReference>
<keyword evidence="1" id="KW-0805">Transcription regulation</keyword>
<evidence type="ECO:0000256" key="3">
    <source>
        <dbReference type="ARBA" id="ARBA00023163"/>
    </source>
</evidence>
<dbReference type="InterPro" id="IPR047640">
    <property type="entry name" value="RpiR-like"/>
</dbReference>
<dbReference type="InterPro" id="IPR035472">
    <property type="entry name" value="RpiR-like_SIS"/>
</dbReference>
<organism evidence="6 7">
    <name type="scientific">Microbacterium nanhaiense</name>
    <dbReference type="NCBI Taxonomy" id="1301026"/>
    <lineage>
        <taxon>Bacteria</taxon>
        <taxon>Bacillati</taxon>
        <taxon>Actinomycetota</taxon>
        <taxon>Actinomycetes</taxon>
        <taxon>Micrococcales</taxon>
        <taxon>Microbacteriaceae</taxon>
        <taxon>Microbacterium</taxon>
    </lineage>
</organism>
<dbReference type="InterPro" id="IPR001347">
    <property type="entry name" value="SIS_dom"/>
</dbReference>
<proteinExistence type="predicted"/>
<evidence type="ECO:0000313" key="7">
    <source>
        <dbReference type="Proteomes" id="UP000638043"/>
    </source>
</evidence>
<dbReference type="SUPFAM" id="SSF46689">
    <property type="entry name" value="Homeodomain-like"/>
    <property type="match status" value="1"/>
</dbReference>
<comment type="caution">
    <text evidence="6">The sequence shown here is derived from an EMBL/GenBank/DDBJ whole genome shotgun (WGS) entry which is preliminary data.</text>
</comment>
<dbReference type="PROSITE" id="PS51464">
    <property type="entry name" value="SIS"/>
    <property type="match status" value="1"/>
</dbReference>
<keyword evidence="7" id="KW-1185">Reference proteome</keyword>